<dbReference type="KEGG" id="cmah:C1I91_24780"/>
<gene>
    <name evidence="11" type="ORF">C1I91_24780</name>
</gene>
<dbReference type="PANTHER" id="PTHR32248">
    <property type="entry name" value="RNA POLYMERASE SIGMA-54 FACTOR"/>
    <property type="match status" value="1"/>
</dbReference>
<dbReference type="PIRSF" id="PIRSF000774">
    <property type="entry name" value="RpoN"/>
    <property type="match status" value="1"/>
</dbReference>
<accession>A0A3R5UIG0</accession>
<dbReference type="Pfam" id="PF04963">
    <property type="entry name" value="Sigma54_CBD"/>
    <property type="match status" value="1"/>
</dbReference>
<keyword evidence="2" id="KW-0240">DNA-directed RNA polymerase</keyword>
<dbReference type="GO" id="GO:0003677">
    <property type="term" value="F:DNA binding"/>
    <property type="evidence" value="ECO:0007669"/>
    <property type="project" value="UniProtKB-KW"/>
</dbReference>
<evidence type="ECO:0000256" key="7">
    <source>
        <dbReference type="ARBA" id="ARBA00023125"/>
    </source>
</evidence>
<feature type="domain" description="RNA polymerase sigma factor 54 DNA-binding" evidence="9">
    <location>
        <begin position="297"/>
        <end position="456"/>
    </location>
</feature>
<evidence type="ECO:0000313" key="11">
    <source>
        <dbReference type="EMBL" id="QAA34587.1"/>
    </source>
</evidence>
<dbReference type="InterPro" id="IPR007634">
    <property type="entry name" value="RNA_pol_sigma_54_DNA-bd"/>
</dbReference>
<comment type="similarity">
    <text evidence="1">Belongs to the sigma-54 factor family.</text>
</comment>
<name>A0A3R5UIG0_9CLOT</name>
<dbReference type="EMBL" id="CP025746">
    <property type="protein sequence ID" value="QAA34587.1"/>
    <property type="molecule type" value="Genomic_DNA"/>
</dbReference>
<evidence type="ECO:0000256" key="1">
    <source>
        <dbReference type="ARBA" id="ARBA00008798"/>
    </source>
</evidence>
<dbReference type="PROSITE" id="PS00717">
    <property type="entry name" value="SIGMA54_1"/>
    <property type="match status" value="1"/>
</dbReference>
<keyword evidence="5" id="KW-0805">Transcription regulation</keyword>
<dbReference type="GO" id="GO:0000428">
    <property type="term" value="C:DNA-directed RNA polymerase complex"/>
    <property type="evidence" value="ECO:0007669"/>
    <property type="project" value="UniProtKB-KW"/>
</dbReference>
<dbReference type="GO" id="GO:0016987">
    <property type="term" value="F:sigma factor activity"/>
    <property type="evidence" value="ECO:0007669"/>
    <property type="project" value="UniProtKB-KW"/>
</dbReference>
<dbReference type="GO" id="GO:0006352">
    <property type="term" value="P:DNA-templated transcription initiation"/>
    <property type="evidence" value="ECO:0007669"/>
    <property type="project" value="InterPro"/>
</dbReference>
<evidence type="ECO:0000256" key="8">
    <source>
        <dbReference type="ARBA" id="ARBA00023163"/>
    </source>
</evidence>
<keyword evidence="6" id="KW-0731">Sigma factor</keyword>
<dbReference type="Proteomes" id="UP000286268">
    <property type="component" value="Chromosome"/>
</dbReference>
<dbReference type="NCBIfam" id="TIGR02395">
    <property type="entry name" value="rpoN_sigma"/>
    <property type="match status" value="1"/>
</dbReference>
<keyword evidence="8" id="KW-0804">Transcription</keyword>
<keyword evidence="4" id="KW-0548">Nucleotidyltransferase</keyword>
<keyword evidence="3" id="KW-0808">Transferase</keyword>
<protein>
    <submittedName>
        <fullName evidence="11">RNA polymerase factor sigma-54</fullName>
    </submittedName>
</protein>
<evidence type="ECO:0000313" key="12">
    <source>
        <dbReference type="Proteomes" id="UP000286268"/>
    </source>
</evidence>
<dbReference type="Pfam" id="PF04552">
    <property type="entry name" value="Sigma54_DBD"/>
    <property type="match status" value="1"/>
</dbReference>
<evidence type="ECO:0000259" key="10">
    <source>
        <dbReference type="Pfam" id="PF04963"/>
    </source>
</evidence>
<sequence>MGMELSFKLTQEQRLILTQKMQLSIKILQMSNVDLVQYIEKEYSENPVLEAEYNNNYQEKTEVNDRIDYKEIIKYLEFDNYGSQTSSSYDEEVSPFMFISSKKSLKDYLHEQILILNIDEYLKNICDYIVESIDGRGYLDISLESLSKEINISLDLAEDALAVVQNLEPVGIGARDLKECLKLQLMKKGMLDDILDSIVNEHLEDIAENKYNIIAKKFSISVQDAQRYGDLIKTLEPKPSRGFYTGDEERFIIPDAEIRKLNDEFIIIMNEKVLPSLTINPLYKEIIYQSKDKDAESYVKEKIDSAMFLIKSIEQRKSTLHKVLEKIVEKQKGYFEKGEQYLKPMTLKEIAEELDMHESTISRAVKEKYILIARGTVKIKDLFTTGIQTEGNNEDLAVINIKKAIKELVDGEDKKKPFSDQVICDELNNRGMNISRRTVAKYREEIGIKSSSKRKRF</sequence>
<dbReference type="InterPro" id="IPR000394">
    <property type="entry name" value="RNA_pol_sigma_54"/>
</dbReference>
<evidence type="ECO:0000256" key="6">
    <source>
        <dbReference type="ARBA" id="ARBA00023082"/>
    </source>
</evidence>
<feature type="domain" description="RNA polymerase sigma factor 54 core-binding" evidence="10">
    <location>
        <begin position="98"/>
        <end position="283"/>
    </location>
</feature>
<reference evidence="11 12" key="1">
    <citation type="submission" date="2018-01" db="EMBL/GenBank/DDBJ databases">
        <title>Genome Sequencing and Assembly of Anaerobacter polyendosporus strain CT4.</title>
        <authorList>
            <person name="Tachaapaikoon C."/>
            <person name="Sutheeworapong S."/>
            <person name="Jenjaroenpun P."/>
            <person name="Wongsurawat T."/>
            <person name="Nookeaw I."/>
            <person name="Cheawchanlertfa P."/>
            <person name="Kosugi A."/>
            <person name="Cheevadhanarak S."/>
            <person name="Ratanakhanokchai K."/>
        </authorList>
    </citation>
    <scope>NUCLEOTIDE SEQUENCE [LARGE SCALE GENOMIC DNA]</scope>
    <source>
        <strain evidence="11 12">CT4</strain>
    </source>
</reference>
<dbReference type="Gene3D" id="1.10.10.1330">
    <property type="entry name" value="RNA polymerase sigma-54 factor, core-binding domain"/>
    <property type="match status" value="1"/>
</dbReference>
<dbReference type="Gene3D" id="1.10.10.60">
    <property type="entry name" value="Homeodomain-like"/>
    <property type="match status" value="1"/>
</dbReference>
<dbReference type="OrthoDB" id="9814402at2"/>
<proteinExistence type="inferred from homology"/>
<keyword evidence="12" id="KW-1185">Reference proteome</keyword>
<dbReference type="PANTHER" id="PTHR32248:SF4">
    <property type="entry name" value="RNA POLYMERASE SIGMA-54 FACTOR"/>
    <property type="match status" value="1"/>
</dbReference>
<dbReference type="GO" id="GO:0016779">
    <property type="term" value="F:nucleotidyltransferase activity"/>
    <property type="evidence" value="ECO:0007669"/>
    <property type="project" value="UniProtKB-KW"/>
</dbReference>
<evidence type="ECO:0000259" key="9">
    <source>
        <dbReference type="Pfam" id="PF04552"/>
    </source>
</evidence>
<evidence type="ECO:0000256" key="4">
    <source>
        <dbReference type="ARBA" id="ARBA00022695"/>
    </source>
</evidence>
<dbReference type="GO" id="GO:0001216">
    <property type="term" value="F:DNA-binding transcription activator activity"/>
    <property type="evidence" value="ECO:0007669"/>
    <property type="project" value="InterPro"/>
</dbReference>
<dbReference type="AlphaFoldDB" id="A0A3R5UIG0"/>
<evidence type="ECO:0000256" key="2">
    <source>
        <dbReference type="ARBA" id="ARBA00022478"/>
    </source>
</evidence>
<keyword evidence="7" id="KW-0238">DNA-binding</keyword>
<dbReference type="Pfam" id="PF00309">
    <property type="entry name" value="Sigma54_AID"/>
    <property type="match status" value="1"/>
</dbReference>
<dbReference type="PRINTS" id="PR00045">
    <property type="entry name" value="SIGMA54FCT"/>
</dbReference>
<organism evidence="11 12">
    <name type="scientific">Clostridium manihotivorum</name>
    <dbReference type="NCBI Taxonomy" id="2320868"/>
    <lineage>
        <taxon>Bacteria</taxon>
        <taxon>Bacillati</taxon>
        <taxon>Bacillota</taxon>
        <taxon>Clostridia</taxon>
        <taxon>Eubacteriales</taxon>
        <taxon>Clostridiaceae</taxon>
        <taxon>Clostridium</taxon>
    </lineage>
</organism>
<dbReference type="InterPro" id="IPR007046">
    <property type="entry name" value="RNA_pol_sigma_54_core-bd"/>
</dbReference>
<evidence type="ECO:0000256" key="5">
    <source>
        <dbReference type="ARBA" id="ARBA00023015"/>
    </source>
</evidence>
<evidence type="ECO:0000256" key="3">
    <source>
        <dbReference type="ARBA" id="ARBA00022679"/>
    </source>
</evidence>
<dbReference type="InterPro" id="IPR038709">
    <property type="entry name" value="RpoN_core-bd_sf"/>
</dbReference>
<dbReference type="PROSITE" id="PS50044">
    <property type="entry name" value="SIGMA54_3"/>
    <property type="match status" value="1"/>
</dbReference>
<dbReference type="PROSITE" id="PS00718">
    <property type="entry name" value="SIGMA54_2"/>
    <property type="match status" value="1"/>
</dbReference>